<name>A0A3S0VGR0_9MICO</name>
<dbReference type="AlphaFoldDB" id="A0A3S0VGR0"/>
<sequence length="214" mass="22094">MASRTRSTGLGVGIGLAIVAIASVLGVLIAAGVLAEPNALDAWWSGIVTETRSPVTVGIALGFNALGRGIVASAVVPVVLVVVLLIARKPWSALALVLTLLATWAVTRVLKSVVARDRPEDILVESDFGSFPSGHASNAAALATVFLLVFRSLTVRVGAVVYIVAMMWSRTLLGAHWATDVIGGTLVGAGVAIIVVTLVAPLLRREPVGRRAHG</sequence>
<evidence type="ECO:0000313" key="9">
    <source>
        <dbReference type="EMBL" id="RUR01459.1"/>
    </source>
</evidence>
<protein>
    <submittedName>
        <fullName evidence="9">Phosphatase PAP2 family protein</fullName>
    </submittedName>
</protein>
<dbReference type="GO" id="GO:0005886">
    <property type="term" value="C:plasma membrane"/>
    <property type="evidence" value="ECO:0007669"/>
    <property type="project" value="UniProtKB-SubCell"/>
</dbReference>
<evidence type="ECO:0000256" key="4">
    <source>
        <dbReference type="ARBA" id="ARBA00022801"/>
    </source>
</evidence>
<feature type="transmembrane region" description="Helical" evidence="7">
    <location>
        <begin position="55"/>
        <end position="86"/>
    </location>
</feature>
<keyword evidence="5 7" id="KW-1133">Transmembrane helix</keyword>
<evidence type="ECO:0000259" key="8">
    <source>
        <dbReference type="SMART" id="SM00014"/>
    </source>
</evidence>
<dbReference type="SUPFAM" id="SSF48317">
    <property type="entry name" value="Acid phosphatase/Vanadium-dependent haloperoxidase"/>
    <property type="match status" value="1"/>
</dbReference>
<keyword evidence="6 7" id="KW-0472">Membrane</keyword>
<feature type="transmembrane region" description="Helical" evidence="7">
    <location>
        <begin position="181"/>
        <end position="203"/>
    </location>
</feature>
<dbReference type="RefSeq" id="WP_127049014.1">
    <property type="nucleotide sequence ID" value="NZ_RZGZ01000002.1"/>
</dbReference>
<dbReference type="Proteomes" id="UP000274909">
    <property type="component" value="Unassembled WGS sequence"/>
</dbReference>
<proteinExistence type="predicted"/>
<comment type="subcellular location">
    <subcellularLocation>
        <location evidence="1">Cell membrane</location>
        <topology evidence="1">Multi-pass membrane protein</topology>
    </subcellularLocation>
</comment>
<accession>A0A3S0VGR0</accession>
<evidence type="ECO:0000256" key="1">
    <source>
        <dbReference type="ARBA" id="ARBA00004651"/>
    </source>
</evidence>
<keyword evidence="3 7" id="KW-0812">Transmembrane</keyword>
<dbReference type="InterPro" id="IPR000326">
    <property type="entry name" value="PAP2/HPO"/>
</dbReference>
<organism evidence="9 10">
    <name type="scientific">Labedella endophytica</name>
    <dbReference type="NCBI Taxonomy" id="1523160"/>
    <lineage>
        <taxon>Bacteria</taxon>
        <taxon>Bacillati</taxon>
        <taxon>Actinomycetota</taxon>
        <taxon>Actinomycetes</taxon>
        <taxon>Micrococcales</taxon>
        <taxon>Microbacteriaceae</taxon>
        <taxon>Labedella</taxon>
    </lineage>
</organism>
<dbReference type="InterPro" id="IPR036938">
    <property type="entry name" value="PAP2/HPO_sf"/>
</dbReference>
<dbReference type="Gene3D" id="1.20.144.10">
    <property type="entry name" value="Phosphatidic acid phosphatase type 2/haloperoxidase"/>
    <property type="match status" value="1"/>
</dbReference>
<keyword evidence="10" id="KW-1185">Reference proteome</keyword>
<dbReference type="SMART" id="SM00014">
    <property type="entry name" value="acidPPc"/>
    <property type="match status" value="1"/>
</dbReference>
<feature type="domain" description="Phosphatidic acid phosphatase type 2/haloperoxidase" evidence="8">
    <location>
        <begin position="92"/>
        <end position="196"/>
    </location>
</feature>
<evidence type="ECO:0000256" key="6">
    <source>
        <dbReference type="ARBA" id="ARBA00023136"/>
    </source>
</evidence>
<keyword evidence="2" id="KW-1003">Cell membrane</keyword>
<dbReference type="GO" id="GO:0016787">
    <property type="term" value="F:hydrolase activity"/>
    <property type="evidence" value="ECO:0007669"/>
    <property type="project" value="UniProtKB-KW"/>
</dbReference>
<feature type="transmembrane region" description="Helical" evidence="7">
    <location>
        <begin position="12"/>
        <end position="35"/>
    </location>
</feature>
<dbReference type="EMBL" id="RZGZ01000002">
    <property type="protein sequence ID" value="RUR01459.1"/>
    <property type="molecule type" value="Genomic_DNA"/>
</dbReference>
<evidence type="ECO:0000313" key="10">
    <source>
        <dbReference type="Proteomes" id="UP000274909"/>
    </source>
</evidence>
<comment type="caution">
    <text evidence="9">The sequence shown here is derived from an EMBL/GenBank/DDBJ whole genome shotgun (WGS) entry which is preliminary data.</text>
</comment>
<evidence type="ECO:0000256" key="5">
    <source>
        <dbReference type="ARBA" id="ARBA00022989"/>
    </source>
</evidence>
<evidence type="ECO:0000256" key="2">
    <source>
        <dbReference type="ARBA" id="ARBA00022475"/>
    </source>
</evidence>
<gene>
    <name evidence="9" type="ORF">ELQ94_08160</name>
</gene>
<dbReference type="OrthoDB" id="5289372at2"/>
<evidence type="ECO:0000256" key="3">
    <source>
        <dbReference type="ARBA" id="ARBA00022692"/>
    </source>
</evidence>
<keyword evidence="4" id="KW-0378">Hydrolase</keyword>
<dbReference type="Pfam" id="PF01569">
    <property type="entry name" value="PAP2"/>
    <property type="match status" value="1"/>
</dbReference>
<reference evidence="9 10" key="1">
    <citation type="submission" date="2018-12" db="EMBL/GenBank/DDBJ databases">
        <authorList>
            <person name="Li F."/>
        </authorList>
    </citation>
    <scope>NUCLEOTIDE SEQUENCE [LARGE SCALE GENOMIC DNA]</scope>
    <source>
        <strain evidence="9 10">EGI 6500705</strain>
    </source>
</reference>
<dbReference type="PANTHER" id="PTHR14969">
    <property type="entry name" value="SPHINGOSINE-1-PHOSPHATE PHOSPHOHYDROLASE"/>
    <property type="match status" value="1"/>
</dbReference>
<dbReference type="PANTHER" id="PTHR14969:SF62">
    <property type="entry name" value="DECAPRENYLPHOSPHORYL-5-PHOSPHORIBOSE PHOSPHATASE RV3807C-RELATED"/>
    <property type="match status" value="1"/>
</dbReference>
<evidence type="ECO:0000256" key="7">
    <source>
        <dbReference type="SAM" id="Phobius"/>
    </source>
</evidence>